<feature type="domain" description="Teneurin-like YD-shell" evidence="6">
    <location>
        <begin position="670"/>
        <end position="785"/>
    </location>
</feature>
<dbReference type="PANTHER" id="PTHR32305:SF15">
    <property type="entry name" value="PROTEIN RHSA-RELATED"/>
    <property type="match status" value="1"/>
</dbReference>
<evidence type="ECO:0000256" key="1">
    <source>
        <dbReference type="ARBA" id="ARBA00022737"/>
    </source>
</evidence>
<dbReference type="Pfam" id="PF05593">
    <property type="entry name" value="RHS_repeat"/>
    <property type="match status" value="1"/>
</dbReference>
<keyword evidence="1" id="KW-0677">Repeat</keyword>
<dbReference type="Pfam" id="PF03527">
    <property type="entry name" value="RHS"/>
    <property type="match status" value="1"/>
</dbReference>
<dbReference type="PANTHER" id="PTHR32305">
    <property type="match status" value="1"/>
</dbReference>
<feature type="domain" description="DUF4329" evidence="4">
    <location>
        <begin position="1426"/>
        <end position="1555"/>
    </location>
</feature>
<dbReference type="EMBL" id="MTZU01000079">
    <property type="protein sequence ID" value="PCE29560.1"/>
    <property type="molecule type" value="Genomic_DNA"/>
</dbReference>
<reference evidence="7 8" key="1">
    <citation type="submission" date="2017-01" db="EMBL/GenBank/DDBJ databases">
        <title>Whole-Genome Shotgun Sequencing of Two beta-Proteobacterial Species in Search of the Bulgecin Biosynthetic Cluster.</title>
        <authorList>
            <person name="Horsman M.E."/>
            <person name="Marous D.R."/>
            <person name="Li R."/>
            <person name="Oliver R.A."/>
            <person name="Byun B."/>
            <person name="Emrich S.J."/>
            <person name="Boggess B."/>
            <person name="Townsend C.A."/>
            <person name="Mobashery S."/>
        </authorList>
    </citation>
    <scope>NUCLEOTIDE SEQUENCE [LARGE SCALE GENOMIC DNA]</scope>
    <source>
        <strain evidence="7 8">ATCC 31433</strain>
    </source>
</reference>
<dbReference type="GeneID" id="69005454"/>
<dbReference type="InterPro" id="IPR001826">
    <property type="entry name" value="RHS"/>
</dbReference>
<dbReference type="Proteomes" id="UP000217994">
    <property type="component" value="Unassembled WGS sequence"/>
</dbReference>
<sequence length="1562" mass="174171">MAQQLPPGADKEQAVTWLSDISPKDVAQGGNRFDAWLRKISGNHVTFEDVKTVAGAVPIVGNLMAAIDALGDIAAIIQKRGGQVLDYMSLAINLIGVIPLPPTLAPFRMSARPLLALVRNQLLITRSNLGAAIISVLVTHINATCATEIEDFLNKLKAGLVELLNGCASKAEELMVAIAQGMDKALHGQLFDNSGNLKRAEQLAKKMGDKRPWYSTSRVGDGIAFAWEGYKALGKTVGNKVTGSAAKLAPDAWLEPFRSTVAFLRTEAPKVASSIRSLAGSEEGKMMWLIVQLIEAVGRARARGKLHEQNAEVQPGGKGKAQKTRGQEGLGKTEGQAPVEGAGKSGCKACATGSSIGSIDFAFGDETFSHMDFDLPGALPVVWERTYRSRLSAYDGGELGARWITPYTTRIDIKGDQWVLRDAEGRSVEYRALAAGEVRDDLSENLTLSRLDDTWVTIAYGHVALFVYERRGDAFRLAMQKDRAGNTITLDYDTLDRLARLIDASGNVLAFEHDKYGRIVQIEQVLEGGERRTLARYEYDADGDLVRAVDRHGNARTYQYRRHLVTRYTDRTGRGMTLEWEGADAEDNANAKCVREYADDGSLDIRLAWNPNIRLTYVTDALGQMTRYYHNIHGYVYRIVYPDGNEEWFRRDEHHNLVLHILQDGGIERMQYDVRGNMVLHERADGSIIEMAHDDKGQMIRLVDPNGHVWKRKYDDAGNLVEELDPLEQTTKYSYNDNGLLTKITDAKGGSKAIEYSDAGQPTSYTDCSGKKTEWRYDDIGRVIEAKDASGGVVAYSYGANGQLAEVRSPAGVEQVHHDAEGRLLRHTDQLNRSTRYSYDSAGRIASRADALGQALAYRYDRLGRLAALTDPNFATYHFHYDPAGRLIEEIGFDGKSTRYDYDSESGRLVAVNEAGCVTSMDLDANGRVVKHASGESEERFAYDPSGRLIEAANRCSRVQFFFDPVGNLVREHHAYDLFGERRSYVWHHEYDELGNRRRTVRPDGHAIDWLMYGSGHVHGMLLDGEERVQFERDDLHRETVRILSSKVGQRTMYDPAGRVLQQTVQRMTSPAPLSERRYRYDAVGQLARIEDSRKGGTDYRYDPIGRLIESTDPIAKERFAFDPASNIIDPVQQQAAPVSRPSPVRPESTLPAEVPKVLGNLLKAYAGMHFEYDARGNLVRKRMPTGEQEYEWDGFNRLQSVRVAETSRQSQSRYFYDAFGRRIAKEVNGERTVFGWDGDALAYESDGQRGTHYIYEPRQFVPLAQYVTEPVAGIATPEWKSTDRYVPEDDPLQKVPERRADAKLFYYHCDRIGTPQLLTDDDGDVVWEASYKAWGEAREVIARASKAAGIVPRNSLRFQGQQVDEETGLAYNRHRYYDSHSGRYVSRDPIGLAGGINTYQYADNPIHWVDALGLARTPHAGACPDAAARSALNSVMDKSIRMNKEFGGLIYEKGGKYFATIPVPGTGRTFVPALALPQVPRGAKIVGDYHTHGDYSLEGMNGEIIRTSDPSRDSFDSDNFSRADKRISDLAALGYKCHRSYLGTPSRKIKVYTVMGGSREL</sequence>
<dbReference type="Pfam" id="PF25023">
    <property type="entry name" value="TEN_YD-shell"/>
    <property type="match status" value="3"/>
</dbReference>
<gene>
    <name evidence="7" type="ORF">BZL54_25585</name>
</gene>
<name>A0A2A4FA72_9BURK</name>
<dbReference type="InterPro" id="IPR031325">
    <property type="entry name" value="RHS_repeat"/>
</dbReference>
<evidence type="ECO:0000313" key="8">
    <source>
        <dbReference type="Proteomes" id="UP000217994"/>
    </source>
</evidence>
<dbReference type="RefSeq" id="WP_084900186.1">
    <property type="nucleotide sequence ID" value="NZ_CP020737.1"/>
</dbReference>
<proteinExistence type="predicted"/>
<feature type="domain" description="RHS protein conserved region" evidence="3">
    <location>
        <begin position="1306"/>
        <end position="1340"/>
    </location>
</feature>
<protein>
    <submittedName>
        <fullName evidence="7">Sugar-binding protein</fullName>
    </submittedName>
</protein>
<dbReference type="InterPro" id="IPR006530">
    <property type="entry name" value="YD"/>
</dbReference>
<dbReference type="InterPro" id="IPR025479">
    <property type="entry name" value="DUF4329"/>
</dbReference>
<evidence type="ECO:0000313" key="7">
    <source>
        <dbReference type="EMBL" id="PCE29560.1"/>
    </source>
</evidence>
<dbReference type="CDD" id="cd20743">
    <property type="entry name" value="FIX_RhsA-like"/>
    <property type="match status" value="1"/>
</dbReference>
<evidence type="ECO:0000259" key="4">
    <source>
        <dbReference type="Pfam" id="PF14220"/>
    </source>
</evidence>
<evidence type="ECO:0000256" key="2">
    <source>
        <dbReference type="SAM" id="MobiDB-lite"/>
    </source>
</evidence>
<evidence type="ECO:0000259" key="6">
    <source>
        <dbReference type="Pfam" id="PF25023"/>
    </source>
</evidence>
<accession>A0A2A4FA72</accession>
<dbReference type="Pfam" id="PF14220">
    <property type="entry name" value="DUF4329"/>
    <property type="match status" value="1"/>
</dbReference>
<evidence type="ECO:0000259" key="5">
    <source>
        <dbReference type="Pfam" id="PF20148"/>
    </source>
</evidence>
<evidence type="ECO:0000259" key="3">
    <source>
        <dbReference type="Pfam" id="PF03527"/>
    </source>
</evidence>
<organism evidence="7 8">
    <name type="scientific">Burkholderia ubonensis subsp. mesacidophila</name>
    <dbReference type="NCBI Taxonomy" id="265293"/>
    <lineage>
        <taxon>Bacteria</taxon>
        <taxon>Pseudomonadati</taxon>
        <taxon>Pseudomonadota</taxon>
        <taxon>Betaproteobacteria</taxon>
        <taxon>Burkholderiales</taxon>
        <taxon>Burkholderiaceae</taxon>
        <taxon>Burkholderia</taxon>
        <taxon>Burkholderia cepacia complex</taxon>
    </lineage>
</organism>
<feature type="region of interest" description="Disordered" evidence="2">
    <location>
        <begin position="306"/>
        <end position="344"/>
    </location>
</feature>
<dbReference type="InterPro" id="IPR022385">
    <property type="entry name" value="Rhs_assc_core"/>
</dbReference>
<feature type="domain" description="DUF6531" evidence="5">
    <location>
        <begin position="359"/>
        <end position="430"/>
    </location>
</feature>
<dbReference type="NCBIfam" id="TIGR03696">
    <property type="entry name" value="Rhs_assc_core"/>
    <property type="match status" value="1"/>
</dbReference>
<comment type="caution">
    <text evidence="7">The sequence shown here is derived from an EMBL/GenBank/DDBJ whole genome shotgun (WGS) entry which is preliminary data.</text>
</comment>
<dbReference type="Gene3D" id="2.180.10.10">
    <property type="entry name" value="RHS repeat-associated core"/>
    <property type="match status" value="4"/>
</dbReference>
<dbReference type="Pfam" id="PF20148">
    <property type="entry name" value="DUF6531"/>
    <property type="match status" value="1"/>
</dbReference>
<dbReference type="InterPro" id="IPR045351">
    <property type="entry name" value="DUF6531"/>
</dbReference>
<feature type="domain" description="Teneurin-like YD-shell" evidence="6">
    <location>
        <begin position="876"/>
        <end position="995"/>
    </location>
</feature>
<dbReference type="InterPro" id="IPR050708">
    <property type="entry name" value="T6SS_VgrG/RHS"/>
</dbReference>
<dbReference type="SUPFAM" id="SSF69304">
    <property type="entry name" value="Tricorn protease N-terminal domain"/>
    <property type="match status" value="1"/>
</dbReference>
<dbReference type="InterPro" id="IPR056823">
    <property type="entry name" value="TEN-like_YD-shell"/>
</dbReference>
<dbReference type="NCBIfam" id="TIGR01643">
    <property type="entry name" value="YD_repeat_2x"/>
    <property type="match status" value="8"/>
</dbReference>
<feature type="domain" description="Teneurin-like YD-shell" evidence="6">
    <location>
        <begin position="1034"/>
        <end position="1232"/>
    </location>
</feature>